<feature type="domain" description="Histidine kinase" evidence="7">
    <location>
        <begin position="170"/>
        <end position="442"/>
    </location>
</feature>
<keyword evidence="4" id="KW-0808">Transferase</keyword>
<protein>
    <recommendedName>
        <fullName evidence="2">histidine kinase</fullName>
        <ecNumber evidence="2">2.7.13.3</ecNumber>
    </recommendedName>
</protein>
<dbReference type="Pfam" id="PF00512">
    <property type="entry name" value="HisKA"/>
    <property type="match status" value="1"/>
</dbReference>
<dbReference type="Gene3D" id="3.30.565.10">
    <property type="entry name" value="Histidine kinase-like ATPase, C-terminal domain"/>
    <property type="match status" value="1"/>
</dbReference>
<sequence length="447" mass="50198">MDFSQVLAEKKDIILKIWVAAVRKDRRIESADDLSYTAIKDHIPDVLQAMVTVLSKSQDNDIESIVIASFQHGAIRAEQGFDPVEIAREYHLLRTVIFDTVQPDLLRGTPIEIIRSIRLIDAIVDEAIARCFKSYVEERLRELRQLHSSLALHNEELTRLINANQEYLSQLAHELKHPLTSIIGYSDLFLRQQRRKTDVKDNYANLEHIERVLRNGRQLLHLINDVLELSRYEAGQIKLQLALTNVPELINNVCEMLAPLAADKNLQIVVDCDSFANTKGDHTLKEITTDSLKLQQIVTNLISNAIRYTESGTINIVYQVLDNDKWAMPTAGCAKAPVLPDLPLKNSFPVPIATVPEKLLDNRAYFAIVVSDTGIGIAPENQTQIFEPYFRVSADNKSYLPDSTGLGLAIVSRLVQLLQGQIHLVSQVGVGSTFTVILPLQLEISES</sequence>
<dbReference type="InterPro" id="IPR050736">
    <property type="entry name" value="Sensor_HK_Regulatory"/>
</dbReference>
<dbReference type="PRINTS" id="PR00344">
    <property type="entry name" value="BCTRLSENSOR"/>
</dbReference>
<dbReference type="InterPro" id="IPR036890">
    <property type="entry name" value="HATPase_C_sf"/>
</dbReference>
<name>A0AA40VQU4_9NOST</name>
<keyword evidence="9" id="KW-1185">Reference proteome</keyword>
<evidence type="ECO:0000313" key="8">
    <source>
        <dbReference type="EMBL" id="MBD6616544.1"/>
    </source>
</evidence>
<evidence type="ECO:0000256" key="4">
    <source>
        <dbReference type="ARBA" id="ARBA00022679"/>
    </source>
</evidence>
<dbReference type="InterPro" id="IPR003661">
    <property type="entry name" value="HisK_dim/P_dom"/>
</dbReference>
<dbReference type="InterPro" id="IPR025751">
    <property type="entry name" value="RsbRD_N_dom"/>
</dbReference>
<dbReference type="SMART" id="SM00387">
    <property type="entry name" value="HATPase_c"/>
    <property type="match status" value="1"/>
</dbReference>
<dbReference type="SUPFAM" id="SSF47384">
    <property type="entry name" value="Homodimeric domain of signal transducing histidine kinase"/>
    <property type="match status" value="1"/>
</dbReference>
<dbReference type="Proteomes" id="UP001165986">
    <property type="component" value="Unassembled WGS sequence"/>
</dbReference>
<evidence type="ECO:0000256" key="6">
    <source>
        <dbReference type="ARBA" id="ARBA00023012"/>
    </source>
</evidence>
<dbReference type="AlphaFoldDB" id="A0AA40VQU4"/>
<dbReference type="Pfam" id="PF14361">
    <property type="entry name" value="RsbRD_N"/>
    <property type="match status" value="1"/>
</dbReference>
<dbReference type="PANTHER" id="PTHR43711:SF1">
    <property type="entry name" value="HISTIDINE KINASE 1"/>
    <property type="match status" value="1"/>
</dbReference>
<evidence type="ECO:0000256" key="2">
    <source>
        <dbReference type="ARBA" id="ARBA00012438"/>
    </source>
</evidence>
<organism evidence="8 9">
    <name type="scientific">Komarekiella delphini-convector SJRDD-AB1</name>
    <dbReference type="NCBI Taxonomy" id="2593771"/>
    <lineage>
        <taxon>Bacteria</taxon>
        <taxon>Bacillati</taxon>
        <taxon>Cyanobacteriota</taxon>
        <taxon>Cyanophyceae</taxon>
        <taxon>Nostocales</taxon>
        <taxon>Nostocaceae</taxon>
        <taxon>Komarekiella</taxon>
        <taxon>Komarekiella delphini-convector</taxon>
    </lineage>
</organism>
<reference evidence="8" key="1">
    <citation type="submission" date="2019-07" db="EMBL/GenBank/DDBJ databases">
        <title>Toxilogical consequences of a new and cryptic species of cyanobacteria (Komarekiella delphini-convector) recovered from the epidermis of a bottlenose dolphin and 1500 ft. in the air.</title>
        <authorList>
            <person name="Brown A.O."/>
            <person name="Dvorak P."/>
            <person name="Villanueva C.D."/>
            <person name="Foss A.J."/>
            <person name="Garvey A.D."/>
            <person name="Gibson Q.A."/>
            <person name="Johansen J.R."/>
            <person name="Casamatta D.A."/>
        </authorList>
    </citation>
    <scope>NUCLEOTIDE SEQUENCE</scope>
    <source>
        <strain evidence="8">SJRDD-AB1</strain>
    </source>
</reference>
<dbReference type="PROSITE" id="PS50109">
    <property type="entry name" value="HIS_KIN"/>
    <property type="match status" value="1"/>
</dbReference>
<dbReference type="PANTHER" id="PTHR43711">
    <property type="entry name" value="TWO-COMPONENT HISTIDINE KINASE"/>
    <property type="match status" value="1"/>
</dbReference>
<evidence type="ECO:0000256" key="3">
    <source>
        <dbReference type="ARBA" id="ARBA00022553"/>
    </source>
</evidence>
<keyword evidence="6" id="KW-0902">Two-component regulatory system</keyword>
<dbReference type="SMART" id="SM00388">
    <property type="entry name" value="HisKA"/>
    <property type="match status" value="1"/>
</dbReference>
<evidence type="ECO:0000256" key="1">
    <source>
        <dbReference type="ARBA" id="ARBA00000085"/>
    </source>
</evidence>
<keyword evidence="5 8" id="KW-0418">Kinase</keyword>
<dbReference type="InterPro" id="IPR005467">
    <property type="entry name" value="His_kinase_dom"/>
</dbReference>
<dbReference type="InterPro" id="IPR004358">
    <property type="entry name" value="Sig_transdc_His_kin-like_C"/>
</dbReference>
<keyword evidence="3" id="KW-0597">Phosphoprotein</keyword>
<dbReference type="RefSeq" id="WP_191757794.1">
    <property type="nucleotide sequence ID" value="NZ_VJXY01000011.1"/>
</dbReference>
<accession>A0AA40VQU4</accession>
<comment type="caution">
    <text evidence="8">The sequence shown here is derived from an EMBL/GenBank/DDBJ whole genome shotgun (WGS) entry which is preliminary data.</text>
</comment>
<dbReference type="InterPro" id="IPR036097">
    <property type="entry name" value="HisK_dim/P_sf"/>
</dbReference>
<evidence type="ECO:0000256" key="5">
    <source>
        <dbReference type="ARBA" id="ARBA00022777"/>
    </source>
</evidence>
<gene>
    <name evidence="8" type="ORF">FNW02_12045</name>
</gene>
<dbReference type="Gene3D" id="1.10.287.130">
    <property type="match status" value="1"/>
</dbReference>
<dbReference type="SUPFAM" id="SSF55874">
    <property type="entry name" value="ATPase domain of HSP90 chaperone/DNA topoisomerase II/histidine kinase"/>
    <property type="match status" value="1"/>
</dbReference>
<comment type="catalytic activity">
    <reaction evidence="1">
        <text>ATP + protein L-histidine = ADP + protein N-phospho-L-histidine.</text>
        <dbReference type="EC" id="2.7.13.3"/>
    </reaction>
</comment>
<evidence type="ECO:0000313" key="9">
    <source>
        <dbReference type="Proteomes" id="UP001165986"/>
    </source>
</evidence>
<dbReference type="CDD" id="cd00082">
    <property type="entry name" value="HisKA"/>
    <property type="match status" value="1"/>
</dbReference>
<proteinExistence type="predicted"/>
<evidence type="ECO:0000259" key="7">
    <source>
        <dbReference type="PROSITE" id="PS50109"/>
    </source>
</evidence>
<dbReference type="InterPro" id="IPR003594">
    <property type="entry name" value="HATPase_dom"/>
</dbReference>
<dbReference type="EMBL" id="VJXY01000011">
    <property type="protein sequence ID" value="MBD6616544.1"/>
    <property type="molecule type" value="Genomic_DNA"/>
</dbReference>
<dbReference type="EC" id="2.7.13.3" evidence="2"/>
<dbReference type="GO" id="GO:0000155">
    <property type="term" value="F:phosphorelay sensor kinase activity"/>
    <property type="evidence" value="ECO:0007669"/>
    <property type="project" value="InterPro"/>
</dbReference>
<dbReference type="Pfam" id="PF02518">
    <property type="entry name" value="HATPase_c"/>
    <property type="match status" value="1"/>
</dbReference>